<keyword evidence="1" id="KW-0472">Membrane</keyword>
<gene>
    <name evidence="2" type="ORF">ACFO60_06725</name>
</gene>
<name>A0ABV9CBG4_9ACTN</name>
<dbReference type="EMBL" id="JBHSFP010000003">
    <property type="protein sequence ID" value="MFC4530450.1"/>
    <property type="molecule type" value="Genomic_DNA"/>
</dbReference>
<accession>A0ABV9CBG4</accession>
<keyword evidence="1" id="KW-1133">Transmembrane helix</keyword>
<feature type="transmembrane region" description="Helical" evidence="1">
    <location>
        <begin position="514"/>
        <end position="537"/>
    </location>
</feature>
<keyword evidence="1" id="KW-0812">Transmembrane</keyword>
<comment type="caution">
    <text evidence="2">The sequence shown here is derived from an EMBL/GenBank/DDBJ whole genome shotgun (WGS) entry which is preliminary data.</text>
</comment>
<evidence type="ECO:0000313" key="2">
    <source>
        <dbReference type="EMBL" id="MFC4530450.1"/>
    </source>
</evidence>
<dbReference type="Proteomes" id="UP001596004">
    <property type="component" value="Unassembled WGS sequence"/>
</dbReference>
<reference evidence="3" key="1">
    <citation type="journal article" date="2019" name="Int. J. Syst. Evol. Microbiol.">
        <title>The Global Catalogue of Microorganisms (GCM) 10K type strain sequencing project: providing services to taxonomists for standard genome sequencing and annotation.</title>
        <authorList>
            <consortium name="The Broad Institute Genomics Platform"/>
            <consortium name="The Broad Institute Genome Sequencing Center for Infectious Disease"/>
            <person name="Wu L."/>
            <person name="Ma J."/>
        </authorList>
    </citation>
    <scope>NUCLEOTIDE SEQUENCE [LARGE SCALE GENOMIC DNA]</scope>
    <source>
        <strain evidence="3">CGMCC 4.7132</strain>
    </source>
</reference>
<evidence type="ECO:0000256" key="1">
    <source>
        <dbReference type="SAM" id="Phobius"/>
    </source>
</evidence>
<proteinExistence type="predicted"/>
<organism evidence="2 3">
    <name type="scientific">Sphaerisporangium dianthi</name>
    <dbReference type="NCBI Taxonomy" id="1436120"/>
    <lineage>
        <taxon>Bacteria</taxon>
        <taxon>Bacillati</taxon>
        <taxon>Actinomycetota</taxon>
        <taxon>Actinomycetes</taxon>
        <taxon>Streptosporangiales</taxon>
        <taxon>Streptosporangiaceae</taxon>
        <taxon>Sphaerisporangium</taxon>
    </lineage>
</organism>
<keyword evidence="3" id="KW-1185">Reference proteome</keyword>
<dbReference type="RefSeq" id="WP_380838294.1">
    <property type="nucleotide sequence ID" value="NZ_JBHSFP010000003.1"/>
</dbReference>
<sequence>MTVSESPRPALEKQPHVTSLIPELLSCLGRLESEIRKIAPDHSMEDTLRSLALIDLVTRWNLASIAGDQGIGKTELASRLFPAAAQWLVPAPGQGERVPVAIVHRTGAGAVSASTYLQAPGPQSYRREAVDSVEAWHRAVRGQDESTLMCLLELPAGDGWQDGQGVLLLPGFERADDRRNQPSRNERWQRWMREALGLLPVCVAVTGEQNLALDSEAIISLALIEASIERQVVVARYDDPDDLATVRERAAAVYDVRPSSLFVLSGDEELGRLRANVQESLGRLGRSSALSRQAGRRLRDALFAEVKTHLDEAARRFHATPPDDCSKVRLYQKEYQSRFVTVLRGLGEKLPHALEGYMRGREELLVAELKRTRFDDWKLWLSGSPEAALRLRLLCERVYPPADVRAVCDDVIASVAELEGRSINFAASADTIQQTLNRLAAGKTEGLALTTTARALPYLALNAQRMTRAAADQRPTSSLPQGAIAGFDAFSVFLWPDHRPPSGDEPPRAAAPDLSWIMVMLGAAGGGLVPVLLSTLLPQVIGMIKKTGWNRGHAARSLLAGYQDSVTEATIGSVRELLDVTFTAFESLYRQATGLDAQADQSLHHLAVLNKARTIQDRMLMEASWR</sequence>
<protein>
    <recommendedName>
        <fullName evidence="4">Dynamin family protein</fullName>
    </recommendedName>
</protein>
<evidence type="ECO:0008006" key="4">
    <source>
        <dbReference type="Google" id="ProtNLM"/>
    </source>
</evidence>
<evidence type="ECO:0000313" key="3">
    <source>
        <dbReference type="Proteomes" id="UP001596004"/>
    </source>
</evidence>